<evidence type="ECO:0000313" key="3">
    <source>
        <dbReference type="Proteomes" id="UP001162030"/>
    </source>
</evidence>
<dbReference type="InterPro" id="IPR010982">
    <property type="entry name" value="Lambda_DNA-bd_dom_sf"/>
</dbReference>
<evidence type="ECO:0000313" key="2">
    <source>
        <dbReference type="EMBL" id="CAI8970585.1"/>
    </source>
</evidence>
<dbReference type="InterPro" id="IPR001387">
    <property type="entry name" value="Cro/C1-type_HTH"/>
</dbReference>
<dbReference type="SMART" id="SM00530">
    <property type="entry name" value="HTH_XRE"/>
    <property type="match status" value="1"/>
</dbReference>
<feature type="domain" description="HTH cro/C1-type" evidence="1">
    <location>
        <begin position="10"/>
        <end position="63"/>
    </location>
</feature>
<keyword evidence="3" id="KW-1185">Reference proteome</keyword>
<dbReference type="SUPFAM" id="SSF47413">
    <property type="entry name" value="lambda repressor-like DNA-binding domains"/>
    <property type="match status" value="1"/>
</dbReference>
<dbReference type="EMBL" id="OX458333">
    <property type="protein sequence ID" value="CAI8970585.1"/>
    <property type="molecule type" value="Genomic_DNA"/>
</dbReference>
<dbReference type="Pfam" id="PF01381">
    <property type="entry name" value="HTH_3"/>
    <property type="match status" value="1"/>
</dbReference>
<organism evidence="2 3">
    <name type="scientific">Methylocaldum szegediense</name>
    <dbReference type="NCBI Taxonomy" id="73780"/>
    <lineage>
        <taxon>Bacteria</taxon>
        <taxon>Pseudomonadati</taxon>
        <taxon>Pseudomonadota</taxon>
        <taxon>Gammaproteobacteria</taxon>
        <taxon>Methylococcales</taxon>
        <taxon>Methylococcaceae</taxon>
        <taxon>Methylocaldum</taxon>
    </lineage>
</organism>
<dbReference type="PROSITE" id="PS50943">
    <property type="entry name" value="HTH_CROC1"/>
    <property type="match status" value="1"/>
</dbReference>
<dbReference type="CDD" id="cd00093">
    <property type="entry name" value="HTH_XRE"/>
    <property type="match status" value="1"/>
</dbReference>
<dbReference type="Gene3D" id="1.10.260.40">
    <property type="entry name" value="lambda repressor-like DNA-binding domains"/>
    <property type="match status" value="1"/>
</dbReference>
<protein>
    <submittedName>
        <fullName evidence="2">DNA-binding XRE family transcriptional regulator</fullName>
    </submittedName>
</protein>
<accession>A0ABM9I998</accession>
<keyword evidence="2" id="KW-0238">DNA-binding</keyword>
<gene>
    <name evidence="2" type="ORF">MSZNOR_4875</name>
</gene>
<dbReference type="Proteomes" id="UP001162030">
    <property type="component" value="Chromosome"/>
</dbReference>
<reference evidence="2 3" key="1">
    <citation type="submission" date="2023-03" db="EMBL/GenBank/DDBJ databases">
        <authorList>
            <person name="Pearce D."/>
        </authorList>
    </citation>
    <scope>NUCLEOTIDE SEQUENCE [LARGE SCALE GENOMIC DNA]</scope>
    <source>
        <strain evidence="2">Msz</strain>
    </source>
</reference>
<dbReference type="RefSeq" id="WP_051331587.1">
    <property type="nucleotide sequence ID" value="NZ_OX458333.1"/>
</dbReference>
<sequence length="202" mass="22523">MQLHIFGKRLREERERLGLSQEAFGALGGVKKLTQLKYEKGERAPDAVYLAAITAKNVDINYLLTGKRLEVEALMDDAAAHHHLLIMIALKIGIDTDAMERLIFDAWKNEERRTAGKAVDDAAIGQRLDELLAQSTLARNEGIDPELLSEVMETTENILKASNITLPISKKARVIALLYRTFFKNKKVDEAVVQDAILVAAE</sequence>
<evidence type="ECO:0000259" key="1">
    <source>
        <dbReference type="PROSITE" id="PS50943"/>
    </source>
</evidence>
<proteinExistence type="predicted"/>
<name>A0ABM9I998_9GAMM</name>
<dbReference type="GO" id="GO:0003677">
    <property type="term" value="F:DNA binding"/>
    <property type="evidence" value="ECO:0007669"/>
    <property type="project" value="UniProtKB-KW"/>
</dbReference>